<proteinExistence type="predicted"/>
<dbReference type="Proteomes" id="UP000318017">
    <property type="component" value="Chromosome"/>
</dbReference>
<feature type="signal peptide" evidence="1">
    <location>
        <begin position="1"/>
        <end position="30"/>
    </location>
</feature>
<feature type="chain" id="PRO_5022237092" description="DUF4177 domain-containing protein" evidence="1">
    <location>
        <begin position="31"/>
        <end position="94"/>
    </location>
</feature>
<evidence type="ECO:0000256" key="1">
    <source>
        <dbReference type="SAM" id="SignalP"/>
    </source>
</evidence>
<evidence type="ECO:0008006" key="4">
    <source>
        <dbReference type="Google" id="ProtNLM"/>
    </source>
</evidence>
<accession>A0A518G0V6</accession>
<evidence type="ECO:0000313" key="2">
    <source>
        <dbReference type="EMBL" id="QDV22231.1"/>
    </source>
</evidence>
<sequence precursor="true">MRNRLASMTVPTVLSTLLLCGYVFFPQANAQPQDASARWEYMTLNLNANMDNYADELNKHANRGWQYDGVLVQPYFHSPAKNSDQIVIVLKRPR</sequence>
<reference evidence="2 3" key="1">
    <citation type="submission" date="2019-02" db="EMBL/GenBank/DDBJ databases">
        <title>Deep-cultivation of Planctomycetes and their phenomic and genomic characterization uncovers novel biology.</title>
        <authorList>
            <person name="Wiegand S."/>
            <person name="Jogler M."/>
            <person name="Boedeker C."/>
            <person name="Pinto D."/>
            <person name="Vollmers J."/>
            <person name="Rivas-Marin E."/>
            <person name="Kohn T."/>
            <person name="Peeters S.H."/>
            <person name="Heuer A."/>
            <person name="Rast P."/>
            <person name="Oberbeckmann S."/>
            <person name="Bunk B."/>
            <person name="Jeske O."/>
            <person name="Meyerdierks A."/>
            <person name="Storesund J.E."/>
            <person name="Kallscheuer N."/>
            <person name="Luecker S."/>
            <person name="Lage O.M."/>
            <person name="Pohl T."/>
            <person name="Merkel B.J."/>
            <person name="Hornburger P."/>
            <person name="Mueller R.-W."/>
            <person name="Bruemmer F."/>
            <person name="Labrenz M."/>
            <person name="Spormann A.M."/>
            <person name="Op den Camp H."/>
            <person name="Overmann J."/>
            <person name="Amann R."/>
            <person name="Jetten M.S.M."/>
            <person name="Mascher T."/>
            <person name="Medema M.H."/>
            <person name="Devos D.P."/>
            <person name="Kaster A.-K."/>
            <person name="Ovreas L."/>
            <person name="Rohde M."/>
            <person name="Galperin M.Y."/>
            <person name="Jogler C."/>
        </authorList>
    </citation>
    <scope>NUCLEOTIDE SEQUENCE [LARGE SCALE GENOMIC DNA]</scope>
    <source>
        <strain evidence="2 3">Q31a</strain>
    </source>
</reference>
<dbReference type="EMBL" id="CP036298">
    <property type="protein sequence ID" value="QDV22231.1"/>
    <property type="molecule type" value="Genomic_DNA"/>
</dbReference>
<name>A0A518G0V6_9BACT</name>
<dbReference type="AlphaFoldDB" id="A0A518G0V6"/>
<dbReference type="RefSeq" id="WP_197356065.1">
    <property type="nucleotide sequence ID" value="NZ_CP036298.1"/>
</dbReference>
<organism evidence="2 3">
    <name type="scientific">Aureliella helgolandensis</name>
    <dbReference type="NCBI Taxonomy" id="2527968"/>
    <lineage>
        <taxon>Bacteria</taxon>
        <taxon>Pseudomonadati</taxon>
        <taxon>Planctomycetota</taxon>
        <taxon>Planctomycetia</taxon>
        <taxon>Pirellulales</taxon>
        <taxon>Pirellulaceae</taxon>
        <taxon>Aureliella</taxon>
    </lineage>
</organism>
<evidence type="ECO:0000313" key="3">
    <source>
        <dbReference type="Proteomes" id="UP000318017"/>
    </source>
</evidence>
<dbReference type="KEGG" id="ahel:Q31a_05150"/>
<gene>
    <name evidence="2" type="ORF">Q31a_05150</name>
</gene>
<keyword evidence="1" id="KW-0732">Signal</keyword>
<protein>
    <recommendedName>
        <fullName evidence="4">DUF4177 domain-containing protein</fullName>
    </recommendedName>
</protein>
<keyword evidence="3" id="KW-1185">Reference proteome</keyword>